<sequence>MQVTTSKSEGLESATTFLQGNVGVVMARPAALPLLQEWGTMMTADPKLWEQAAFNDLIHRGGGVPDGDHPDLFRGYDGRLSIGTLPVSLFCNGHTNFVQRLPETMGLKPFSLHAIYQYSAEAGKRHRFREILAWNDSPEYYDPPGGLLAFDVNVSAYLDAAAPTSPDMQLDNFAGHFRLVNHQLQAIRVALAVASVLGRTLIMPPMWCGADRWWAPHSGRIPPSQFHLPFICPLDHVLDLEAMQKKMPEAMFGPHIAFREWTLLDNPRMPSSFKAEALQIKTCQEGDHKCATTIDGTQQLSQDNELRLPAQLTDIQLAERLQPYASRKILWFQDVVSAFGGHKQHADAEKFERRAKSFTGIWCCIDQKPVGHIWYDMFWDVIPHEDKHNRLIDKPWQPLVGP</sequence>
<organism evidence="2 3">
    <name type="scientific">Apatococcus fuscideae</name>
    <dbReference type="NCBI Taxonomy" id="2026836"/>
    <lineage>
        <taxon>Eukaryota</taxon>
        <taxon>Viridiplantae</taxon>
        <taxon>Chlorophyta</taxon>
        <taxon>core chlorophytes</taxon>
        <taxon>Trebouxiophyceae</taxon>
        <taxon>Chlorellales</taxon>
        <taxon>Chlorellaceae</taxon>
        <taxon>Apatococcus</taxon>
    </lineage>
</organism>
<dbReference type="AlphaFoldDB" id="A0AAW1TCK3"/>
<gene>
    <name evidence="2" type="ORF">WJX84_009267</name>
</gene>
<evidence type="ECO:0000259" key="1">
    <source>
        <dbReference type="Pfam" id="PF03407"/>
    </source>
</evidence>
<evidence type="ECO:0000313" key="2">
    <source>
        <dbReference type="EMBL" id="KAK9867053.1"/>
    </source>
</evidence>
<feature type="domain" description="Nucleotide-diphospho-sugar transferase" evidence="1">
    <location>
        <begin position="21"/>
        <end position="128"/>
    </location>
</feature>
<dbReference type="PANTHER" id="PTHR46936">
    <property type="entry name" value="ARABINOSYLTRANSFERASE XEG113"/>
    <property type="match status" value="1"/>
</dbReference>
<name>A0AAW1TCK3_9CHLO</name>
<accession>A0AAW1TCK3</accession>
<dbReference type="GO" id="GO:0052636">
    <property type="term" value="F:arabinosyltransferase activity"/>
    <property type="evidence" value="ECO:0007669"/>
    <property type="project" value="TreeGrafter"/>
</dbReference>
<protein>
    <recommendedName>
        <fullName evidence="1">Nucleotide-diphospho-sugar transferase domain-containing protein</fullName>
    </recommendedName>
</protein>
<proteinExistence type="predicted"/>
<dbReference type="InterPro" id="IPR053250">
    <property type="entry name" value="Glycosyltransferase_77"/>
</dbReference>
<dbReference type="EMBL" id="JALJOV010000114">
    <property type="protein sequence ID" value="KAK9867053.1"/>
    <property type="molecule type" value="Genomic_DNA"/>
</dbReference>
<dbReference type="Proteomes" id="UP001485043">
    <property type="component" value="Unassembled WGS sequence"/>
</dbReference>
<dbReference type="Pfam" id="PF03407">
    <property type="entry name" value="Nucleotid_trans"/>
    <property type="match status" value="1"/>
</dbReference>
<dbReference type="PANTHER" id="PTHR46936:SF1">
    <property type="entry name" value="ARABINOSYLTRANSFERASE XEG113"/>
    <property type="match status" value="1"/>
</dbReference>
<reference evidence="2 3" key="1">
    <citation type="journal article" date="2024" name="Nat. Commun.">
        <title>Phylogenomics reveals the evolutionary origins of lichenization in chlorophyte algae.</title>
        <authorList>
            <person name="Puginier C."/>
            <person name="Libourel C."/>
            <person name="Otte J."/>
            <person name="Skaloud P."/>
            <person name="Haon M."/>
            <person name="Grisel S."/>
            <person name="Petersen M."/>
            <person name="Berrin J.G."/>
            <person name="Delaux P.M."/>
            <person name="Dal Grande F."/>
            <person name="Keller J."/>
        </authorList>
    </citation>
    <scope>NUCLEOTIDE SEQUENCE [LARGE SCALE GENOMIC DNA]</scope>
    <source>
        <strain evidence="2 3">SAG 2523</strain>
    </source>
</reference>
<dbReference type="GO" id="GO:0005794">
    <property type="term" value="C:Golgi apparatus"/>
    <property type="evidence" value="ECO:0007669"/>
    <property type="project" value="TreeGrafter"/>
</dbReference>
<dbReference type="InterPro" id="IPR005069">
    <property type="entry name" value="Nucl-diP-sugar_transferase"/>
</dbReference>
<evidence type="ECO:0000313" key="3">
    <source>
        <dbReference type="Proteomes" id="UP001485043"/>
    </source>
</evidence>
<comment type="caution">
    <text evidence="2">The sequence shown here is derived from an EMBL/GenBank/DDBJ whole genome shotgun (WGS) entry which is preliminary data.</text>
</comment>
<dbReference type="GO" id="GO:0052325">
    <property type="term" value="P:cell wall pectin biosynthetic process"/>
    <property type="evidence" value="ECO:0007669"/>
    <property type="project" value="TreeGrafter"/>
</dbReference>
<keyword evidence="3" id="KW-1185">Reference proteome</keyword>